<keyword evidence="2" id="KW-1185">Reference proteome</keyword>
<accession>A0AAV3QDL3</accession>
<name>A0AAV3QDL3_LITER</name>
<dbReference type="PANTHER" id="PTHR33116:SF86">
    <property type="entry name" value="REVERSE TRANSCRIPTASE DOMAIN-CONTAINING PROTEIN"/>
    <property type="match status" value="1"/>
</dbReference>
<gene>
    <name evidence="1" type="ORF">LIER_39363</name>
</gene>
<evidence type="ECO:0000313" key="1">
    <source>
        <dbReference type="EMBL" id="GAA0162175.1"/>
    </source>
</evidence>
<dbReference type="PANTHER" id="PTHR33116">
    <property type="entry name" value="REVERSE TRANSCRIPTASE ZINC-BINDING DOMAIN-CONTAINING PROTEIN-RELATED-RELATED"/>
    <property type="match status" value="1"/>
</dbReference>
<comment type="caution">
    <text evidence="1">The sequence shown here is derived from an EMBL/GenBank/DDBJ whole genome shotgun (WGS) entry which is preliminary data.</text>
</comment>
<dbReference type="Proteomes" id="UP001454036">
    <property type="component" value="Unassembled WGS sequence"/>
</dbReference>
<dbReference type="EMBL" id="BAABME010021032">
    <property type="protein sequence ID" value="GAA0162175.1"/>
    <property type="molecule type" value="Genomic_DNA"/>
</dbReference>
<evidence type="ECO:0000313" key="2">
    <source>
        <dbReference type="Proteomes" id="UP001454036"/>
    </source>
</evidence>
<dbReference type="AlphaFoldDB" id="A0AAV3QDL3"/>
<sequence length="86" mass="9749">MRSILGMQEVSYQGNYLGLLSHIGRSKREVFRYIMGKVEDRMRGWKGKLLSQAGKKVMIKAVTSAIPIFVRKCFKLSVGIIDNLNS</sequence>
<proteinExistence type="predicted"/>
<protein>
    <submittedName>
        <fullName evidence="1">Uncharacterized protein</fullName>
    </submittedName>
</protein>
<reference evidence="1 2" key="1">
    <citation type="submission" date="2024-01" db="EMBL/GenBank/DDBJ databases">
        <title>The complete chloroplast genome sequence of Lithospermum erythrorhizon: insights into the phylogenetic relationship among Boraginaceae species and the maternal lineages of purple gromwells.</title>
        <authorList>
            <person name="Okada T."/>
            <person name="Watanabe K."/>
        </authorList>
    </citation>
    <scope>NUCLEOTIDE SEQUENCE [LARGE SCALE GENOMIC DNA]</scope>
</reference>
<organism evidence="1 2">
    <name type="scientific">Lithospermum erythrorhizon</name>
    <name type="common">Purple gromwell</name>
    <name type="synonym">Lithospermum officinale var. erythrorhizon</name>
    <dbReference type="NCBI Taxonomy" id="34254"/>
    <lineage>
        <taxon>Eukaryota</taxon>
        <taxon>Viridiplantae</taxon>
        <taxon>Streptophyta</taxon>
        <taxon>Embryophyta</taxon>
        <taxon>Tracheophyta</taxon>
        <taxon>Spermatophyta</taxon>
        <taxon>Magnoliopsida</taxon>
        <taxon>eudicotyledons</taxon>
        <taxon>Gunneridae</taxon>
        <taxon>Pentapetalae</taxon>
        <taxon>asterids</taxon>
        <taxon>lamiids</taxon>
        <taxon>Boraginales</taxon>
        <taxon>Boraginaceae</taxon>
        <taxon>Boraginoideae</taxon>
        <taxon>Lithospermeae</taxon>
        <taxon>Lithospermum</taxon>
    </lineage>
</organism>